<dbReference type="AlphaFoldDB" id="A0A6M8N9Y2"/>
<dbReference type="RefSeq" id="WP_129012453.1">
    <property type="nucleotide sequence ID" value="NZ_CBCSEI010000002.1"/>
</dbReference>
<reference evidence="1 2" key="1">
    <citation type="submission" date="2017-09" db="EMBL/GenBank/DDBJ databases">
        <title>Genomics of the genus Arcobacter.</title>
        <authorList>
            <person name="Perez-Cataluna A."/>
            <person name="Figueras M.J."/>
            <person name="Salas-Masso N."/>
        </authorList>
    </citation>
    <scope>NUCLEOTIDE SEQUENCE [LARGE SCALE GENOMIC DNA]</scope>
    <source>
        <strain evidence="1 2">CECT 7834</strain>
    </source>
</reference>
<name>A0A6M8N9Y2_9BACT</name>
<evidence type="ECO:0000313" key="2">
    <source>
        <dbReference type="Proteomes" id="UP000290378"/>
    </source>
</evidence>
<gene>
    <name evidence="1" type="ORF">CP963_00960</name>
</gene>
<evidence type="ECO:0000313" key="1">
    <source>
        <dbReference type="EMBL" id="RXI43168.1"/>
    </source>
</evidence>
<sequence>MVREIIKPVSEVYNLHIPKEYINKRVEILILPFSYNENDKNIEQNDDVLKKTSGILKNTNIDPLKWQEEIRDEWNK</sequence>
<proteinExistence type="predicted"/>
<comment type="caution">
    <text evidence="1">The sequence shown here is derived from an EMBL/GenBank/DDBJ whole genome shotgun (WGS) entry which is preliminary data.</text>
</comment>
<accession>A0A6M8N9Y2</accession>
<keyword evidence="2" id="KW-1185">Reference proteome</keyword>
<dbReference type="EMBL" id="NXII01000001">
    <property type="protein sequence ID" value="RXI43168.1"/>
    <property type="molecule type" value="Genomic_DNA"/>
</dbReference>
<organism evidence="1 2">
    <name type="scientific">Arcobacter cloacae</name>
    <dbReference type="NCBI Taxonomy" id="1054034"/>
    <lineage>
        <taxon>Bacteria</taxon>
        <taxon>Pseudomonadati</taxon>
        <taxon>Campylobacterota</taxon>
        <taxon>Epsilonproteobacteria</taxon>
        <taxon>Campylobacterales</taxon>
        <taxon>Arcobacteraceae</taxon>
        <taxon>Arcobacter</taxon>
    </lineage>
</organism>
<dbReference type="Proteomes" id="UP000290378">
    <property type="component" value="Unassembled WGS sequence"/>
</dbReference>
<protein>
    <submittedName>
        <fullName evidence="1">Uncharacterized protein</fullName>
    </submittedName>
</protein>